<name>A0A7W7P5F0_PSENT</name>
<keyword evidence="1" id="KW-0812">Transmembrane</keyword>
<proteinExistence type="predicted"/>
<dbReference type="RefSeq" id="WP_184597342.1">
    <property type="nucleotide sequence ID" value="NZ_JACHLI010000043.1"/>
</dbReference>
<dbReference type="Proteomes" id="UP000566995">
    <property type="component" value="Unassembled WGS sequence"/>
</dbReference>
<evidence type="ECO:0000256" key="1">
    <source>
        <dbReference type="SAM" id="Phobius"/>
    </source>
</evidence>
<organism evidence="2 3">
    <name type="scientific">Pseudomonas nitroreducens</name>
    <dbReference type="NCBI Taxonomy" id="46680"/>
    <lineage>
        <taxon>Bacteria</taxon>
        <taxon>Pseudomonadati</taxon>
        <taxon>Pseudomonadota</taxon>
        <taxon>Gammaproteobacteria</taxon>
        <taxon>Pseudomonadales</taxon>
        <taxon>Pseudomonadaceae</taxon>
        <taxon>Pseudomonas</taxon>
    </lineage>
</organism>
<dbReference type="EMBL" id="JACHLI010000043">
    <property type="protein sequence ID" value="MBB4867620.1"/>
    <property type="molecule type" value="Genomic_DNA"/>
</dbReference>
<evidence type="ECO:0000313" key="2">
    <source>
        <dbReference type="EMBL" id="MBB4867620.1"/>
    </source>
</evidence>
<feature type="transmembrane region" description="Helical" evidence="1">
    <location>
        <begin position="53"/>
        <end position="71"/>
    </location>
</feature>
<keyword evidence="1" id="KW-0472">Membrane</keyword>
<sequence length="238" mass="25993">MPFVRTTLSTFFAILEGAINGGFYFILGALIGSGISDFQALRDFLLLTPAAEVQSSIALMVTVGGILGGFMRAMTLCVNDREIVVCSPAIATQLSSTGMHSQGREMAIREASEFKRIPNTGEMWALRDLMAEIEKGGLEGSQILDRKIFKVLGHRFDGSPSVNRFEAEALAKFRLGGIESNLRWDVDVQQDDDLWMATLRVGRNAESAFHSVCTAKASTQALAVLLTILHRETLAYSL</sequence>
<gene>
    <name evidence="2" type="ORF">HNP46_006534</name>
</gene>
<keyword evidence="1" id="KW-1133">Transmembrane helix</keyword>
<reference evidence="2 3" key="1">
    <citation type="submission" date="2020-08" db="EMBL/GenBank/DDBJ databases">
        <title>Functional genomics of gut bacteria from endangered species of beetles.</title>
        <authorList>
            <person name="Carlos-Shanley C."/>
        </authorList>
    </citation>
    <scope>NUCLEOTIDE SEQUENCE [LARGE SCALE GENOMIC DNA]</scope>
    <source>
        <strain evidence="2 3">S00179</strain>
    </source>
</reference>
<feature type="transmembrane region" description="Helical" evidence="1">
    <location>
        <begin position="12"/>
        <end position="33"/>
    </location>
</feature>
<accession>A0A7W7P5F0</accession>
<protein>
    <submittedName>
        <fullName evidence="2">Uncharacterized protein</fullName>
    </submittedName>
</protein>
<evidence type="ECO:0000313" key="3">
    <source>
        <dbReference type="Proteomes" id="UP000566995"/>
    </source>
</evidence>
<dbReference type="AlphaFoldDB" id="A0A7W7P5F0"/>
<comment type="caution">
    <text evidence="2">The sequence shown here is derived from an EMBL/GenBank/DDBJ whole genome shotgun (WGS) entry which is preliminary data.</text>
</comment>